<name>A0A6T8JNL8_HEMAN</name>
<dbReference type="SUPFAM" id="SSF54236">
    <property type="entry name" value="Ubiquitin-like"/>
    <property type="match status" value="1"/>
</dbReference>
<evidence type="ECO:0000259" key="2">
    <source>
        <dbReference type="Pfam" id="PF11976"/>
    </source>
</evidence>
<feature type="compositionally biased region" description="Low complexity" evidence="1">
    <location>
        <begin position="152"/>
        <end position="174"/>
    </location>
</feature>
<proteinExistence type="predicted"/>
<evidence type="ECO:0000313" key="4">
    <source>
        <dbReference type="EMBL" id="CAD8960594.1"/>
    </source>
</evidence>
<feature type="region of interest" description="Disordered" evidence="1">
    <location>
        <begin position="13"/>
        <end position="114"/>
    </location>
</feature>
<evidence type="ECO:0000313" key="3">
    <source>
        <dbReference type="EMBL" id="CAD8741823.1"/>
    </source>
</evidence>
<gene>
    <name evidence="4" type="ORF">HAND00432_LOCUS14637</name>
    <name evidence="3" type="ORF">HAND1043_LOCUS8316</name>
</gene>
<dbReference type="InterPro" id="IPR029071">
    <property type="entry name" value="Ubiquitin-like_domsf"/>
</dbReference>
<organism evidence="3">
    <name type="scientific">Hemiselmis andersenii</name>
    <name type="common">Cryptophyte alga</name>
    <dbReference type="NCBI Taxonomy" id="464988"/>
    <lineage>
        <taxon>Eukaryota</taxon>
        <taxon>Cryptophyceae</taxon>
        <taxon>Cryptomonadales</taxon>
        <taxon>Hemiselmidaceae</taxon>
        <taxon>Hemiselmis</taxon>
    </lineage>
</organism>
<dbReference type="Pfam" id="PF11976">
    <property type="entry name" value="Rad60-SLD"/>
    <property type="match status" value="1"/>
</dbReference>
<evidence type="ECO:0000256" key="1">
    <source>
        <dbReference type="SAM" id="MobiDB-lite"/>
    </source>
</evidence>
<feature type="region of interest" description="Disordered" evidence="1">
    <location>
        <begin position="141"/>
        <end position="174"/>
    </location>
</feature>
<feature type="compositionally biased region" description="Low complexity" evidence="1">
    <location>
        <begin position="52"/>
        <end position="73"/>
    </location>
</feature>
<dbReference type="EMBL" id="HBFX01024066">
    <property type="protein sequence ID" value="CAD8960594.1"/>
    <property type="molecule type" value="Transcribed_RNA"/>
</dbReference>
<dbReference type="AlphaFoldDB" id="A0A6T8JNL8"/>
<dbReference type="Gene3D" id="3.10.20.90">
    <property type="entry name" value="Phosphatidylinositol 3-kinase Catalytic Subunit, Chain A, domain 1"/>
    <property type="match status" value="2"/>
</dbReference>
<feature type="domain" description="Rad60/SUMO-like" evidence="2">
    <location>
        <begin position="283"/>
        <end position="344"/>
    </location>
</feature>
<sequence>MVQDAALNDAMKRYQNFKAPAPVESEEDDGEDSDLELELKVKRKGKKPAKKAPPQASSGGSSSGHASAPPSQQGGASKRKSKHDSDSDDEDELRQVEAEYKKRKAQAPDPRDREILANINVLMKNIEEHKKEIVVDEVEIVETPTKPPPPSATGRGARSSAGAAAKSPSVSPAVPKAVPGKRFIFTVKQEDIHDATARRINENDPMSKIMEAYAKHNNLDVSCLQFYDPDGTPVKPDQLCKTLVDLEDEPEPNELTCTFVKGKAPAAAAAPAAERPGRRFIFTVKQKDVADENKMRIHEDDEMSKIMKAFCKRHQLDEDSILFSFDGATIKPTQAARSLDPEEEPEVNQIDAAVKTAGKAPKR</sequence>
<accession>A0A6T8JNL8</accession>
<feature type="compositionally biased region" description="Basic residues" evidence="1">
    <location>
        <begin position="41"/>
        <end position="50"/>
    </location>
</feature>
<dbReference type="InterPro" id="IPR022617">
    <property type="entry name" value="Rad60/SUMO-like_dom"/>
</dbReference>
<dbReference type="CDD" id="cd01763">
    <property type="entry name" value="Ubl_SUMO_like"/>
    <property type="match status" value="2"/>
</dbReference>
<dbReference type="EMBL" id="HBFK01013794">
    <property type="protein sequence ID" value="CAD8741823.1"/>
    <property type="molecule type" value="Transcribed_RNA"/>
</dbReference>
<dbReference type="PANTHER" id="PTHR10562">
    <property type="entry name" value="SMALL UBIQUITIN-RELATED MODIFIER"/>
    <property type="match status" value="1"/>
</dbReference>
<protein>
    <recommendedName>
        <fullName evidence="2">Rad60/SUMO-like domain-containing protein</fullName>
    </recommendedName>
</protein>
<feature type="compositionally biased region" description="Acidic residues" evidence="1">
    <location>
        <begin position="24"/>
        <end position="36"/>
    </location>
</feature>
<reference evidence="3" key="1">
    <citation type="submission" date="2021-01" db="EMBL/GenBank/DDBJ databases">
        <authorList>
            <person name="Corre E."/>
            <person name="Pelletier E."/>
            <person name="Niang G."/>
            <person name="Scheremetjew M."/>
            <person name="Finn R."/>
            <person name="Kale V."/>
            <person name="Holt S."/>
            <person name="Cochrane G."/>
            <person name="Meng A."/>
            <person name="Brown T."/>
            <person name="Cohen L."/>
        </authorList>
    </citation>
    <scope>NUCLEOTIDE SEQUENCE</scope>
    <source>
        <strain evidence="3">CCMP441</strain>
        <strain evidence="4">CCMP644</strain>
    </source>
</reference>
<feature type="region of interest" description="Disordered" evidence="1">
    <location>
        <begin position="334"/>
        <end position="363"/>
    </location>
</feature>